<sequence length="333" mass="33089">MLSNDFSLFALFTAGLATLVKAEDLPNGNAIYLPGTGSVVPVGKPFDITWNATSPYSGGTVSLYLCKGPSTNCVTVGPIVTGTENDGTYAWTPETSLEDSNGDTGYGMKIVFDSNGAYQWSTQFGISNKKSGSSSSSAAAAATTSTASVKVENAATTSSAVVSASSSPAKSGERVVTETLTEYTTYCPEATTFAHGSKTYTVTGASSVSLDCSNGGCVVTRPVYTSTVTSCKDCAAPTPVVSTPAISFATSTKSAVTTAVTTAPVIVPSAGGNTQPAASAPPAGATTPARVPTPVAGTPVTTPGALYTGAASAVKAGGFVGMVAGMAGAFFAL</sequence>
<evidence type="ECO:0000313" key="5">
    <source>
        <dbReference type="EMBL" id="KAK7534519.1"/>
    </source>
</evidence>
<dbReference type="Proteomes" id="UP001365128">
    <property type="component" value="Unassembled WGS sequence"/>
</dbReference>
<evidence type="ECO:0000259" key="4">
    <source>
        <dbReference type="Pfam" id="PF10342"/>
    </source>
</evidence>
<evidence type="ECO:0000256" key="1">
    <source>
        <dbReference type="ARBA" id="ARBA00022729"/>
    </source>
</evidence>
<organism evidence="5 6">
    <name type="scientific">Phyllosticta citricarpa</name>
    <dbReference type="NCBI Taxonomy" id="55181"/>
    <lineage>
        <taxon>Eukaryota</taxon>
        <taxon>Fungi</taxon>
        <taxon>Dikarya</taxon>
        <taxon>Ascomycota</taxon>
        <taxon>Pezizomycotina</taxon>
        <taxon>Dothideomycetes</taxon>
        <taxon>Dothideomycetes incertae sedis</taxon>
        <taxon>Botryosphaeriales</taxon>
        <taxon>Phyllostictaceae</taxon>
        <taxon>Phyllosticta</taxon>
    </lineage>
</organism>
<feature type="domain" description="Yeast cell wall synthesis Kre9/Knh1-like N-terminal" evidence="4">
    <location>
        <begin position="34"/>
        <end position="126"/>
    </location>
</feature>
<keyword evidence="1 3" id="KW-0732">Signal</keyword>
<reference evidence="5 6" key="1">
    <citation type="submission" date="2024-04" db="EMBL/GenBank/DDBJ databases">
        <title>Phyllosticta paracitricarpa is synonymous to the EU quarantine fungus P. citricarpa based on phylogenomic analyses.</title>
        <authorList>
            <consortium name="Lawrence Berkeley National Laboratory"/>
            <person name="Van Ingen-Buijs V.A."/>
            <person name="Van Westerhoven A.C."/>
            <person name="Haridas S."/>
            <person name="Skiadas P."/>
            <person name="Martin F."/>
            <person name="Groenewald J.Z."/>
            <person name="Crous P.W."/>
            <person name="Seidl M.F."/>
        </authorList>
    </citation>
    <scope>NUCLEOTIDE SEQUENCE [LARGE SCALE GENOMIC DNA]</scope>
    <source>
        <strain evidence="5 6">CBS 122670</strain>
    </source>
</reference>
<name>A0ABR1LH25_9PEZI</name>
<proteinExistence type="predicted"/>
<keyword evidence="6" id="KW-1185">Reference proteome</keyword>
<dbReference type="EMBL" id="JBBPDW010000042">
    <property type="protein sequence ID" value="KAK7534519.1"/>
    <property type="molecule type" value="Genomic_DNA"/>
</dbReference>
<dbReference type="InterPro" id="IPR018466">
    <property type="entry name" value="Kre9/Knh1-like_N"/>
</dbReference>
<accession>A0ABR1LH25</accession>
<feature type="signal peptide" evidence="3">
    <location>
        <begin position="1"/>
        <end position="22"/>
    </location>
</feature>
<evidence type="ECO:0000256" key="3">
    <source>
        <dbReference type="SAM" id="SignalP"/>
    </source>
</evidence>
<feature type="chain" id="PRO_5046694973" evidence="3">
    <location>
        <begin position="23"/>
        <end position="333"/>
    </location>
</feature>
<dbReference type="Pfam" id="PF10342">
    <property type="entry name" value="Kre9_KNH"/>
    <property type="match status" value="1"/>
</dbReference>
<dbReference type="PANTHER" id="PTHR40633">
    <property type="entry name" value="MATRIX PROTEIN, PUTATIVE (AFU_ORTHOLOGUE AFUA_8G05410)-RELATED"/>
    <property type="match status" value="1"/>
</dbReference>
<comment type="caution">
    <text evidence="5">The sequence shown here is derived from an EMBL/GenBank/DDBJ whole genome shotgun (WGS) entry which is preliminary data.</text>
</comment>
<gene>
    <name evidence="5" type="ORF">IWX46DRAFT_644093</name>
</gene>
<dbReference type="PANTHER" id="PTHR40633:SF1">
    <property type="entry name" value="GPI ANCHORED SERINE-THREONINE RICH PROTEIN (AFU_ORTHOLOGUE AFUA_1G03630)"/>
    <property type="match status" value="1"/>
</dbReference>
<dbReference type="InterPro" id="IPR052982">
    <property type="entry name" value="SRP1/TIP1-like"/>
</dbReference>
<protein>
    <submittedName>
        <fullName evidence="5">Ser-Thr-rich glycosyl-phosphatidyl-inositol-anchored membrane family-domain-containing protein</fullName>
    </submittedName>
</protein>
<evidence type="ECO:0000256" key="2">
    <source>
        <dbReference type="SAM" id="MobiDB-lite"/>
    </source>
</evidence>
<evidence type="ECO:0000313" key="6">
    <source>
        <dbReference type="Proteomes" id="UP001365128"/>
    </source>
</evidence>
<feature type="region of interest" description="Disordered" evidence="2">
    <location>
        <begin position="270"/>
        <end position="296"/>
    </location>
</feature>